<reference evidence="1 2" key="1">
    <citation type="submission" date="2023-10" db="EMBL/GenBank/DDBJ databases">
        <authorList>
            <person name="Botero Cardona J."/>
        </authorList>
    </citation>
    <scope>NUCLEOTIDE SEQUENCE [LARGE SCALE GENOMIC DNA]</scope>
    <source>
        <strain evidence="1 2">R-53137</strain>
    </source>
</reference>
<dbReference type="EMBL" id="CAUZLT010000001">
    <property type="protein sequence ID" value="CAK1229054.1"/>
    <property type="molecule type" value="Genomic_DNA"/>
</dbReference>
<evidence type="ECO:0000313" key="1">
    <source>
        <dbReference type="EMBL" id="CAK1229054.1"/>
    </source>
</evidence>
<name>A0ABM9MNL8_9LACO</name>
<sequence length="67" mass="7515">MSVKLKKPKEFKRLLAINGYSVEGFARSIGGVSASFDRYMKGQGMRPERAKKIAEVLGVEMSDIFLF</sequence>
<accession>A0ABM9MNL8</accession>
<dbReference type="Proteomes" id="UP001314262">
    <property type="component" value="Unassembled WGS sequence"/>
</dbReference>
<keyword evidence="2" id="KW-1185">Reference proteome</keyword>
<organism evidence="1 2">
    <name type="scientific">Fructobacillus tropaeoli</name>
    <dbReference type="NCBI Taxonomy" id="709323"/>
    <lineage>
        <taxon>Bacteria</taxon>
        <taxon>Bacillati</taxon>
        <taxon>Bacillota</taxon>
        <taxon>Bacilli</taxon>
        <taxon>Lactobacillales</taxon>
        <taxon>Lactobacillaceae</taxon>
        <taxon>Fructobacillus</taxon>
    </lineage>
</organism>
<proteinExistence type="predicted"/>
<protein>
    <recommendedName>
        <fullName evidence="3">HTH cro/C1-type domain-containing protein</fullName>
    </recommendedName>
</protein>
<evidence type="ECO:0000313" key="2">
    <source>
        <dbReference type="Proteomes" id="UP001314262"/>
    </source>
</evidence>
<evidence type="ECO:0008006" key="3">
    <source>
        <dbReference type="Google" id="ProtNLM"/>
    </source>
</evidence>
<gene>
    <name evidence="1" type="ORF">R53137_KAKDMLNK_00261</name>
</gene>
<comment type="caution">
    <text evidence="1">The sequence shown here is derived from an EMBL/GenBank/DDBJ whole genome shotgun (WGS) entry which is preliminary data.</text>
</comment>